<dbReference type="InterPro" id="IPR036852">
    <property type="entry name" value="Peptidase_S8/S53_dom_sf"/>
</dbReference>
<dbReference type="EMBL" id="SPNC01000084">
    <property type="protein sequence ID" value="TFH94812.1"/>
    <property type="molecule type" value="Genomic_DNA"/>
</dbReference>
<evidence type="ECO:0008006" key="13">
    <source>
        <dbReference type="Google" id="ProtNLM"/>
    </source>
</evidence>
<feature type="active site" description="Charge relay system" evidence="7">
    <location>
        <position position="262"/>
    </location>
</feature>
<gene>
    <name evidence="11" type="ORF">E4P47_06050</name>
</gene>
<evidence type="ECO:0000256" key="8">
    <source>
        <dbReference type="RuleBase" id="RU003355"/>
    </source>
</evidence>
<evidence type="ECO:0000313" key="11">
    <source>
        <dbReference type="EMBL" id="TFH94812.1"/>
    </source>
</evidence>
<evidence type="ECO:0000256" key="2">
    <source>
        <dbReference type="ARBA" id="ARBA00022670"/>
    </source>
</evidence>
<evidence type="ECO:0000256" key="7">
    <source>
        <dbReference type="PROSITE-ProRule" id="PRU01240"/>
    </source>
</evidence>
<dbReference type="PRINTS" id="PR00723">
    <property type="entry name" value="SUBTILISIN"/>
</dbReference>
<dbReference type="InterPro" id="IPR013783">
    <property type="entry name" value="Ig-like_fold"/>
</dbReference>
<feature type="active site" description="Charge relay system" evidence="7">
    <location>
        <position position="454"/>
    </location>
</feature>
<feature type="domain" description="Peptidase S8/S53" evidence="9">
    <location>
        <begin position="212"/>
        <end position="487"/>
    </location>
</feature>
<dbReference type="InterPro" id="IPR023828">
    <property type="entry name" value="Peptidase_S8_Ser-AS"/>
</dbReference>
<comment type="similarity">
    <text evidence="1">Belongs to the peptidase C25 family.</text>
</comment>
<reference evidence="11 12" key="1">
    <citation type="submission" date="2019-03" db="EMBL/GenBank/DDBJ databases">
        <title>Porphyromonas levii Isolated from the Uterus of Dairy Cows.</title>
        <authorList>
            <person name="Francis A.M."/>
        </authorList>
    </citation>
    <scope>NUCLEOTIDE SEQUENCE [LARGE SCALE GENOMIC DNA]</scope>
    <source>
        <strain evidence="11 12">AF5678</strain>
    </source>
</reference>
<dbReference type="InterPro" id="IPR003961">
    <property type="entry name" value="FN3_dom"/>
</dbReference>
<dbReference type="Proteomes" id="UP000297225">
    <property type="component" value="Unassembled WGS sequence"/>
</dbReference>
<keyword evidence="4" id="KW-0788">Thiol protease</keyword>
<dbReference type="PANTHER" id="PTHR42884">
    <property type="entry name" value="PROPROTEIN CONVERTASE SUBTILISIN/KEXIN-RELATED"/>
    <property type="match status" value="1"/>
</dbReference>
<dbReference type="AlphaFoldDB" id="A0A4Y8WP92"/>
<proteinExistence type="inferred from homology"/>
<protein>
    <recommendedName>
        <fullName evidence="13">T9SS type A sorting domain-containing protein</fullName>
    </recommendedName>
</protein>
<dbReference type="GO" id="GO:0016485">
    <property type="term" value="P:protein processing"/>
    <property type="evidence" value="ECO:0007669"/>
    <property type="project" value="TreeGrafter"/>
</dbReference>
<name>A0A4Y8WP92_9PORP</name>
<dbReference type="GO" id="GO:0004252">
    <property type="term" value="F:serine-type endopeptidase activity"/>
    <property type="evidence" value="ECO:0007669"/>
    <property type="project" value="UniProtKB-UniRule"/>
</dbReference>
<dbReference type="PROSITE" id="PS00137">
    <property type="entry name" value="SUBTILASE_HIS"/>
    <property type="match status" value="1"/>
</dbReference>
<comment type="caution">
    <text evidence="11">The sequence shown here is derived from an EMBL/GenBank/DDBJ whole genome shotgun (WGS) entry which is preliminary data.</text>
</comment>
<dbReference type="PROSITE" id="PS51892">
    <property type="entry name" value="SUBTILASE"/>
    <property type="match status" value="1"/>
</dbReference>
<dbReference type="PANTHER" id="PTHR42884:SF14">
    <property type="entry name" value="NEUROENDOCRINE CONVERTASE 1"/>
    <property type="match status" value="1"/>
</dbReference>
<dbReference type="Pfam" id="PF16361">
    <property type="entry name" value="Peptidase_S8_N"/>
    <property type="match status" value="1"/>
</dbReference>
<dbReference type="Pfam" id="PF00082">
    <property type="entry name" value="Peptidase_S8"/>
    <property type="match status" value="1"/>
</dbReference>
<keyword evidence="2 7" id="KW-0645">Protease</keyword>
<dbReference type="Gene3D" id="2.60.40.10">
    <property type="entry name" value="Immunoglobulins"/>
    <property type="match status" value="1"/>
</dbReference>
<dbReference type="PROSITE" id="PS51257">
    <property type="entry name" value="PROKAR_LIPOPROTEIN"/>
    <property type="match status" value="1"/>
</dbReference>
<dbReference type="InterPro" id="IPR036116">
    <property type="entry name" value="FN3_sf"/>
</dbReference>
<dbReference type="SUPFAM" id="SSF49265">
    <property type="entry name" value="Fibronectin type III"/>
    <property type="match status" value="1"/>
</dbReference>
<sequence length="898" mass="98359">MKKSRRTLCIALIGLLCSCNNLEREVILIPEDEDITKQAENEQDYCQGILRVKLTPELESQLSLRSASGALRSGNPALDNYLQQIGAHSMTRVFPEGEGAIAKRRREAGLHLWYDIQFDDNIPTTRAASDASTLEGVEVVEKIALVEFNLEKGITAFANPRATTRSSEGTIPNDPKFQDQWHHHNDGSLKNSMAGIDINSLEAWKVETGKPNVIVAVLDDGMDFNHPDLKSNLWVNTRPEYDDDIHGYNFSMEQVDVEPNDHGTHVAGLVAATRNNGIGVAGVAGGDGSENSGVKLMGLQIISSTVNNLRAVPKAFVYAADHGAVIAQNSWTSGAVPSVKDIPRSFKEGIDYFIKYAGVDPKTGQQLKGSPMKGGVVIFAAGNNNRNSVYMPSGYEPVIAVASVAASGKRAFYSNHGSWIDISAPGGDWTQGNPDGMILSTFGDGLYGYMQGTSMACPLVSGVAALIVSKYGGDGFTNEDLKSRLLGAVRPFNIDVLNPLEKGWLGVGMIDASKALDKDGRKAPSSISNIQVRADYEGLELEWKAVQDEDDGTALSYIIHYTSDMAMTSDALLSADYLQFNFPDKKAGELIQSQLNGLKLNTRYKLAIRAKDRWGHLSNPYFFEASTRENAAPQLTPSTQKRIRLVDAQSKEVTVSVHHPDALTWNYHLYGDTEGVSAKREGDNIIITFRKVLSKGSYKLGVKVADKFGSADLVIPFDVVENHKPLNILQPESIYLPLSKEVYEMALSPCFEDPDGDILSYEVKNHSNSLVKATVVEDKLKVEALQNGTAHLEIIAKDLDGSAARMKVEIKVVKDDIVYVVYPVPVAKDLNIRLSDEVYSAQITILTPMGAQKMRRFVKVREDEDRQVVLNVSELEIGSYVLEVTANGKVFKQNIIKN</sequence>
<dbReference type="OrthoDB" id="1489355at2"/>
<accession>A0A4Y8WP92</accession>
<keyword evidence="6" id="KW-0843">Virulence</keyword>
<keyword evidence="5 7" id="KW-0720">Serine protease</keyword>
<evidence type="ECO:0000256" key="6">
    <source>
        <dbReference type="ARBA" id="ARBA00023026"/>
    </source>
</evidence>
<dbReference type="RefSeq" id="WP_134849830.1">
    <property type="nucleotide sequence ID" value="NZ_CP197400.1"/>
</dbReference>
<dbReference type="PROSITE" id="PS00138">
    <property type="entry name" value="SUBTILASE_SER"/>
    <property type="match status" value="1"/>
</dbReference>
<dbReference type="Gene3D" id="3.40.50.200">
    <property type="entry name" value="Peptidase S8/S53 domain"/>
    <property type="match status" value="1"/>
</dbReference>
<evidence type="ECO:0000256" key="5">
    <source>
        <dbReference type="ARBA" id="ARBA00022825"/>
    </source>
</evidence>
<organism evidence="11 12">
    <name type="scientific">Porphyromonas levii</name>
    <dbReference type="NCBI Taxonomy" id="28114"/>
    <lineage>
        <taxon>Bacteria</taxon>
        <taxon>Pseudomonadati</taxon>
        <taxon>Bacteroidota</taxon>
        <taxon>Bacteroidia</taxon>
        <taxon>Bacteroidales</taxon>
        <taxon>Porphyromonadaceae</taxon>
        <taxon>Porphyromonas</taxon>
    </lineage>
</organism>
<evidence type="ECO:0000259" key="10">
    <source>
        <dbReference type="Pfam" id="PF16361"/>
    </source>
</evidence>
<dbReference type="SUPFAM" id="SSF52743">
    <property type="entry name" value="Subtilisin-like"/>
    <property type="match status" value="1"/>
</dbReference>
<dbReference type="GO" id="GO:0008234">
    <property type="term" value="F:cysteine-type peptidase activity"/>
    <property type="evidence" value="ECO:0007669"/>
    <property type="project" value="UniProtKB-KW"/>
</dbReference>
<evidence type="ECO:0000256" key="3">
    <source>
        <dbReference type="ARBA" id="ARBA00022801"/>
    </source>
</evidence>
<dbReference type="CDD" id="cd00063">
    <property type="entry name" value="FN3"/>
    <property type="match status" value="1"/>
</dbReference>
<evidence type="ECO:0000313" key="12">
    <source>
        <dbReference type="Proteomes" id="UP000297225"/>
    </source>
</evidence>
<evidence type="ECO:0000256" key="1">
    <source>
        <dbReference type="ARBA" id="ARBA00006067"/>
    </source>
</evidence>
<dbReference type="InterPro" id="IPR000209">
    <property type="entry name" value="Peptidase_S8/S53_dom"/>
</dbReference>
<dbReference type="InterPro" id="IPR023827">
    <property type="entry name" value="Peptidase_S8_Asp-AS"/>
</dbReference>
<feature type="domain" description="Subtilase N-terminal" evidence="10">
    <location>
        <begin position="51"/>
        <end position="187"/>
    </location>
</feature>
<keyword evidence="12" id="KW-1185">Reference proteome</keyword>
<dbReference type="PROSITE" id="PS00136">
    <property type="entry name" value="SUBTILASE_ASP"/>
    <property type="match status" value="1"/>
</dbReference>
<dbReference type="GO" id="GO:0016020">
    <property type="term" value="C:membrane"/>
    <property type="evidence" value="ECO:0007669"/>
    <property type="project" value="TreeGrafter"/>
</dbReference>
<feature type="active site" description="Charge relay system" evidence="7">
    <location>
        <position position="219"/>
    </location>
</feature>
<dbReference type="InterPro" id="IPR022398">
    <property type="entry name" value="Peptidase_S8_His-AS"/>
</dbReference>
<comment type="similarity">
    <text evidence="7 8">Belongs to the peptidase S8 family.</text>
</comment>
<dbReference type="InterPro" id="IPR032304">
    <property type="entry name" value="Peptidase_S8_N"/>
</dbReference>
<evidence type="ECO:0000256" key="4">
    <source>
        <dbReference type="ARBA" id="ARBA00022807"/>
    </source>
</evidence>
<keyword evidence="3 7" id="KW-0378">Hydrolase</keyword>
<dbReference type="InterPro" id="IPR015500">
    <property type="entry name" value="Peptidase_S8_subtilisin-rel"/>
</dbReference>
<evidence type="ECO:0000259" key="9">
    <source>
        <dbReference type="Pfam" id="PF00082"/>
    </source>
</evidence>